<gene>
    <name evidence="2" type="ORF">IAA84_11530</name>
</gene>
<evidence type="ECO:0000313" key="2">
    <source>
        <dbReference type="EMBL" id="HIS93634.1"/>
    </source>
</evidence>
<dbReference type="Proteomes" id="UP000824140">
    <property type="component" value="Unassembled WGS sequence"/>
</dbReference>
<dbReference type="Pfam" id="PF01979">
    <property type="entry name" value="Amidohydro_1"/>
    <property type="match status" value="1"/>
</dbReference>
<protein>
    <submittedName>
        <fullName evidence="2">Amidohydrolase family protein</fullName>
    </submittedName>
</protein>
<evidence type="ECO:0000259" key="1">
    <source>
        <dbReference type="Pfam" id="PF01979"/>
    </source>
</evidence>
<dbReference type="GO" id="GO:0016810">
    <property type="term" value="F:hydrolase activity, acting on carbon-nitrogen (but not peptide) bonds"/>
    <property type="evidence" value="ECO:0007669"/>
    <property type="project" value="InterPro"/>
</dbReference>
<organism evidence="2 3">
    <name type="scientific">Candidatus Alectryocaccomicrobium excrementavium</name>
    <dbReference type="NCBI Taxonomy" id="2840668"/>
    <lineage>
        <taxon>Bacteria</taxon>
        <taxon>Bacillati</taxon>
        <taxon>Bacillota</taxon>
        <taxon>Clostridia</taxon>
        <taxon>Candidatus Alectryocaccomicrobium</taxon>
    </lineage>
</organism>
<reference evidence="2" key="2">
    <citation type="journal article" date="2021" name="PeerJ">
        <title>Extensive microbial diversity within the chicken gut microbiome revealed by metagenomics and culture.</title>
        <authorList>
            <person name="Gilroy R."/>
            <person name="Ravi A."/>
            <person name="Getino M."/>
            <person name="Pursley I."/>
            <person name="Horton D.L."/>
            <person name="Alikhan N.F."/>
            <person name="Baker D."/>
            <person name="Gharbi K."/>
            <person name="Hall N."/>
            <person name="Watson M."/>
            <person name="Adriaenssens E.M."/>
            <person name="Foster-Nyarko E."/>
            <person name="Jarju S."/>
            <person name="Secka A."/>
            <person name="Antonio M."/>
            <person name="Oren A."/>
            <person name="Chaudhuri R.R."/>
            <person name="La Ragione R."/>
            <person name="Hildebrand F."/>
            <person name="Pallen M.J."/>
        </authorList>
    </citation>
    <scope>NUCLEOTIDE SEQUENCE</scope>
    <source>
        <strain evidence="2">13766</strain>
    </source>
</reference>
<dbReference type="InterPro" id="IPR006680">
    <property type="entry name" value="Amidohydro-rel"/>
</dbReference>
<dbReference type="SUPFAM" id="SSF51338">
    <property type="entry name" value="Composite domain of metallo-dependent hydrolases"/>
    <property type="match status" value="1"/>
</dbReference>
<feature type="domain" description="Amidohydrolase-related" evidence="1">
    <location>
        <begin position="4"/>
        <end position="63"/>
    </location>
</feature>
<dbReference type="AlphaFoldDB" id="A0A9D1G1Z9"/>
<accession>A0A9D1G1Z9</accession>
<comment type="caution">
    <text evidence="2">The sequence shown here is derived from an EMBL/GenBank/DDBJ whole genome shotgun (WGS) entry which is preliminary data.</text>
</comment>
<dbReference type="EMBL" id="DVJN01000220">
    <property type="protein sequence ID" value="HIS93634.1"/>
    <property type="molecule type" value="Genomic_DNA"/>
</dbReference>
<dbReference type="InterPro" id="IPR011059">
    <property type="entry name" value="Metal-dep_hydrolase_composite"/>
</dbReference>
<proteinExistence type="predicted"/>
<name>A0A9D1G1Z9_9FIRM</name>
<evidence type="ECO:0000313" key="3">
    <source>
        <dbReference type="Proteomes" id="UP000824140"/>
    </source>
</evidence>
<reference evidence="2" key="1">
    <citation type="submission" date="2020-10" db="EMBL/GenBank/DDBJ databases">
        <authorList>
            <person name="Gilroy R."/>
        </authorList>
    </citation>
    <scope>NUCLEOTIDE SEQUENCE</scope>
    <source>
        <strain evidence="2">13766</strain>
    </source>
</reference>
<sequence length="71" mass="7349">MLVKKGLDADRALAAMTIQAAKIIGCDARLGSIDVGKDADLFISDGSPFDPTAIIRDVFIDGERVAGGQSA</sequence>
<dbReference type="Gene3D" id="2.30.40.10">
    <property type="entry name" value="Urease, subunit C, domain 1"/>
    <property type="match status" value="1"/>
</dbReference>